<dbReference type="NCBIfam" id="TIGR00613">
    <property type="entry name" value="reco"/>
    <property type="match status" value="1"/>
</dbReference>
<dbReference type="RefSeq" id="WP_091772607.1">
    <property type="nucleotide sequence ID" value="NZ_CAESCL010000065.1"/>
</dbReference>
<dbReference type="Pfam" id="PF11967">
    <property type="entry name" value="RecO_N"/>
    <property type="match status" value="1"/>
</dbReference>
<evidence type="ECO:0000256" key="6">
    <source>
        <dbReference type="ARBA" id="ARBA00033409"/>
    </source>
</evidence>
<evidence type="ECO:0000256" key="7">
    <source>
        <dbReference type="HAMAP-Rule" id="MF_00201"/>
    </source>
</evidence>
<reference evidence="9 10" key="1">
    <citation type="submission" date="2016-10" db="EMBL/GenBank/DDBJ databases">
        <authorList>
            <person name="de Groot N.N."/>
        </authorList>
    </citation>
    <scope>NUCLEOTIDE SEQUENCE [LARGE SCALE GENOMIC DNA]</scope>
    <source>
        <strain evidence="9 10">DSM 21633</strain>
    </source>
</reference>
<dbReference type="Pfam" id="PF02565">
    <property type="entry name" value="RecO_C"/>
    <property type="match status" value="1"/>
</dbReference>
<sequence length="247" mass="28222">MFEKVEGIVLRTKDYGENNKIVTLYTREYGLISAVARGAKKSKSRMAAITQPFIYGSFLVQMGRGLGTIHQGEILHSMRTIREDIVLTAYVSYICELLSKVVNEKEPNSNIFDELYVSLERIIDGDSPLAISIMFELKMYYVAGIAPVVDSCVNGHTERPVAAFSVYEGGVICDQCIYRSEDYIKITPQIYNVLKLMSQTSIKRIRNLNIKNETLKLIRDILDHYYERFGGMPIKSKRFLDQIHLLE</sequence>
<dbReference type="HAMAP" id="MF_00201">
    <property type="entry name" value="RecO"/>
    <property type="match status" value="1"/>
</dbReference>
<accession>A0A1H9BM02</accession>
<dbReference type="AlphaFoldDB" id="A0A1H9BM02"/>
<dbReference type="PANTHER" id="PTHR33991">
    <property type="entry name" value="DNA REPAIR PROTEIN RECO"/>
    <property type="match status" value="1"/>
</dbReference>
<dbReference type="SUPFAM" id="SSF50249">
    <property type="entry name" value="Nucleic acid-binding proteins"/>
    <property type="match status" value="1"/>
</dbReference>
<dbReference type="OrthoDB" id="9797083at2"/>
<evidence type="ECO:0000313" key="10">
    <source>
        <dbReference type="Proteomes" id="UP000199427"/>
    </source>
</evidence>
<evidence type="ECO:0000256" key="2">
    <source>
        <dbReference type="ARBA" id="ARBA00021310"/>
    </source>
</evidence>
<comment type="similarity">
    <text evidence="1 7">Belongs to the RecO family.</text>
</comment>
<evidence type="ECO:0000259" key="8">
    <source>
        <dbReference type="Pfam" id="PF11967"/>
    </source>
</evidence>
<keyword evidence="3 7" id="KW-0227">DNA damage</keyword>
<gene>
    <name evidence="7" type="primary">recO</name>
    <name evidence="9" type="ORF">SAMN05216362_10415</name>
</gene>
<dbReference type="GO" id="GO:0043590">
    <property type="term" value="C:bacterial nucleoid"/>
    <property type="evidence" value="ECO:0007669"/>
    <property type="project" value="TreeGrafter"/>
</dbReference>
<feature type="domain" description="DNA replication/recombination mediator RecO N-terminal" evidence="8">
    <location>
        <begin position="1"/>
        <end position="77"/>
    </location>
</feature>
<dbReference type="InterPro" id="IPR022572">
    <property type="entry name" value="DNA_rep/recomb_RecO_N"/>
</dbReference>
<dbReference type="InterPro" id="IPR003717">
    <property type="entry name" value="RecO"/>
</dbReference>
<keyword evidence="5 7" id="KW-0234">DNA repair</keyword>
<evidence type="ECO:0000313" key="9">
    <source>
        <dbReference type="EMBL" id="SEP89563.1"/>
    </source>
</evidence>
<evidence type="ECO:0000256" key="5">
    <source>
        <dbReference type="ARBA" id="ARBA00023204"/>
    </source>
</evidence>
<dbReference type="Gene3D" id="2.40.50.140">
    <property type="entry name" value="Nucleic acid-binding proteins"/>
    <property type="match status" value="1"/>
</dbReference>
<dbReference type="Gene3D" id="1.20.1440.120">
    <property type="entry name" value="Recombination protein O, C-terminal domain"/>
    <property type="match status" value="1"/>
</dbReference>
<evidence type="ECO:0000256" key="1">
    <source>
        <dbReference type="ARBA" id="ARBA00007452"/>
    </source>
</evidence>
<organism evidence="9 10">
    <name type="scientific">Piscibacillus halophilus</name>
    <dbReference type="NCBI Taxonomy" id="571933"/>
    <lineage>
        <taxon>Bacteria</taxon>
        <taxon>Bacillati</taxon>
        <taxon>Bacillota</taxon>
        <taxon>Bacilli</taxon>
        <taxon>Bacillales</taxon>
        <taxon>Bacillaceae</taxon>
        <taxon>Piscibacillus</taxon>
    </lineage>
</organism>
<comment type="function">
    <text evidence="7">Involved in DNA repair and RecF pathway recombination.</text>
</comment>
<name>A0A1H9BM02_9BACI</name>
<dbReference type="SUPFAM" id="SSF57863">
    <property type="entry name" value="ArfGap/RecO-like zinc finger"/>
    <property type="match status" value="1"/>
</dbReference>
<evidence type="ECO:0000256" key="3">
    <source>
        <dbReference type="ARBA" id="ARBA00022763"/>
    </source>
</evidence>
<dbReference type="EMBL" id="FOES01000004">
    <property type="protein sequence ID" value="SEP89563.1"/>
    <property type="molecule type" value="Genomic_DNA"/>
</dbReference>
<dbReference type="GO" id="GO:0006302">
    <property type="term" value="P:double-strand break repair"/>
    <property type="evidence" value="ECO:0007669"/>
    <property type="project" value="TreeGrafter"/>
</dbReference>
<keyword evidence="10" id="KW-1185">Reference proteome</keyword>
<dbReference type="InterPro" id="IPR042242">
    <property type="entry name" value="RecO_C"/>
</dbReference>
<keyword evidence="4 7" id="KW-0233">DNA recombination</keyword>
<dbReference type="GO" id="GO:0006310">
    <property type="term" value="P:DNA recombination"/>
    <property type="evidence" value="ECO:0007669"/>
    <property type="project" value="UniProtKB-UniRule"/>
</dbReference>
<dbReference type="InterPro" id="IPR012340">
    <property type="entry name" value="NA-bd_OB-fold"/>
</dbReference>
<protein>
    <recommendedName>
        <fullName evidence="2 7">DNA repair protein RecO</fullName>
    </recommendedName>
    <alternativeName>
        <fullName evidence="6 7">Recombination protein O</fullName>
    </alternativeName>
</protein>
<evidence type="ECO:0000256" key="4">
    <source>
        <dbReference type="ARBA" id="ARBA00023172"/>
    </source>
</evidence>
<dbReference type="Proteomes" id="UP000199427">
    <property type="component" value="Unassembled WGS sequence"/>
</dbReference>
<dbReference type="InterPro" id="IPR037278">
    <property type="entry name" value="ARFGAP/RecO"/>
</dbReference>
<proteinExistence type="inferred from homology"/>
<dbReference type="PANTHER" id="PTHR33991:SF1">
    <property type="entry name" value="DNA REPAIR PROTEIN RECO"/>
    <property type="match status" value="1"/>
</dbReference>
<dbReference type="STRING" id="571933.SAMN05216362_10415"/>